<dbReference type="InterPro" id="IPR001926">
    <property type="entry name" value="TrpB-like_PALP"/>
</dbReference>
<evidence type="ECO:0000256" key="18">
    <source>
        <dbReference type="ARBA" id="ARBA00081761"/>
    </source>
</evidence>
<keyword evidence="21" id="KW-1185">Reference proteome</keyword>
<evidence type="ECO:0000256" key="10">
    <source>
        <dbReference type="ARBA" id="ARBA00050422"/>
    </source>
</evidence>
<dbReference type="GO" id="GO:0006563">
    <property type="term" value="P:L-serine metabolic process"/>
    <property type="evidence" value="ECO:0007669"/>
    <property type="project" value="UniProtKB-ARBA"/>
</dbReference>
<evidence type="ECO:0000256" key="14">
    <source>
        <dbReference type="ARBA" id="ARBA00066592"/>
    </source>
</evidence>
<dbReference type="GO" id="GO:0003941">
    <property type="term" value="F:L-serine ammonia-lyase activity"/>
    <property type="evidence" value="ECO:0007669"/>
    <property type="project" value="UniProtKB-EC"/>
</dbReference>
<comment type="similarity">
    <text evidence="2">Belongs to the serine/threonine dehydratase family.</text>
</comment>
<evidence type="ECO:0000256" key="4">
    <source>
        <dbReference type="ARBA" id="ARBA00022898"/>
    </source>
</evidence>
<dbReference type="SUPFAM" id="SSF53686">
    <property type="entry name" value="Tryptophan synthase beta subunit-like PLP-dependent enzymes"/>
    <property type="match status" value="1"/>
</dbReference>
<dbReference type="GO" id="GO:0030170">
    <property type="term" value="F:pyridoxal phosphate binding"/>
    <property type="evidence" value="ECO:0007669"/>
    <property type="project" value="UniProtKB-ARBA"/>
</dbReference>
<keyword evidence="4" id="KW-0663">Pyridoxal phosphate</keyword>
<organism evidence="20 21">
    <name type="scientific">Ranatra chinensis</name>
    <dbReference type="NCBI Taxonomy" id="642074"/>
    <lineage>
        <taxon>Eukaryota</taxon>
        <taxon>Metazoa</taxon>
        <taxon>Ecdysozoa</taxon>
        <taxon>Arthropoda</taxon>
        <taxon>Hexapoda</taxon>
        <taxon>Insecta</taxon>
        <taxon>Pterygota</taxon>
        <taxon>Neoptera</taxon>
        <taxon>Paraneoptera</taxon>
        <taxon>Hemiptera</taxon>
        <taxon>Heteroptera</taxon>
        <taxon>Panheteroptera</taxon>
        <taxon>Nepomorpha</taxon>
        <taxon>Nepidae</taxon>
        <taxon>Ranatrinae</taxon>
        <taxon>Ranatra</taxon>
    </lineage>
</organism>
<protein>
    <recommendedName>
        <fullName evidence="15">Serine racemase</fullName>
        <ecNumber evidence="3">4.3.1.17</ecNumber>
        <ecNumber evidence="13">4.3.1.18</ecNumber>
        <ecNumber evidence="14">5.1.1.18</ecNumber>
    </recommendedName>
    <alternativeName>
        <fullName evidence="16">D-serine ammonia-lyase</fullName>
    </alternativeName>
    <alternativeName>
        <fullName evidence="18">D-serine dehydratase</fullName>
    </alternativeName>
    <alternativeName>
        <fullName evidence="17">L-serine ammonia-lyase</fullName>
    </alternativeName>
    <alternativeName>
        <fullName evidence="7">L-serine deaminase</fullName>
    </alternativeName>
    <alternativeName>
        <fullName evidence="6">L-serine dehydratase</fullName>
    </alternativeName>
    <alternativeName>
        <fullName evidence="8">L-threonine dehydratase</fullName>
    </alternativeName>
</protein>
<evidence type="ECO:0000256" key="2">
    <source>
        <dbReference type="ARBA" id="ARBA00010869"/>
    </source>
</evidence>
<name>A0ABD0YTV0_9HEMI</name>
<dbReference type="InterPro" id="IPR044561">
    <property type="entry name" value="ACT_ThrD-II-like"/>
</dbReference>
<evidence type="ECO:0000256" key="9">
    <source>
        <dbReference type="ARBA" id="ARBA00049406"/>
    </source>
</evidence>
<gene>
    <name evidence="20" type="ORF">AAG570_012911</name>
</gene>
<dbReference type="InterPro" id="IPR036052">
    <property type="entry name" value="TrpB-like_PALP_sf"/>
</dbReference>
<dbReference type="EC" id="4.3.1.17" evidence="3"/>
<comment type="function">
    <text evidence="12">Catalyzes the synthesis of D-serine from L-serine. D-serine is a key coagonist with glutamate at NMDA receptors. Has dehydratase activity towards both L-serine and D-serine.</text>
</comment>
<dbReference type="PANTHER" id="PTHR48078:SF19">
    <property type="entry name" value="ACT DOMAIN-CONTAINING PROTEIN"/>
    <property type="match status" value="1"/>
</dbReference>
<evidence type="ECO:0000313" key="20">
    <source>
        <dbReference type="EMBL" id="KAL1129967.1"/>
    </source>
</evidence>
<dbReference type="CDD" id="cd01562">
    <property type="entry name" value="Thr-dehyd"/>
    <property type="match status" value="1"/>
</dbReference>
<dbReference type="InterPro" id="IPR050147">
    <property type="entry name" value="Ser/Thr_Dehydratase"/>
</dbReference>
<reference evidence="20 21" key="1">
    <citation type="submission" date="2024-07" db="EMBL/GenBank/DDBJ databases">
        <title>Chromosome-level genome assembly of the water stick insect Ranatra chinensis (Heteroptera: Nepidae).</title>
        <authorList>
            <person name="Liu X."/>
        </authorList>
    </citation>
    <scope>NUCLEOTIDE SEQUENCE [LARGE SCALE GENOMIC DNA]</scope>
    <source>
        <strain evidence="20">Cailab_2021Rc</strain>
        <tissue evidence="20">Muscle</tissue>
    </source>
</reference>
<dbReference type="FunFam" id="3.40.50.1100:FF:000007">
    <property type="entry name" value="L-threonine dehydratase catabolic TdcB"/>
    <property type="match status" value="1"/>
</dbReference>
<comment type="catalytic activity">
    <reaction evidence="10">
        <text>D-serine = pyruvate + NH4(+)</text>
        <dbReference type="Rhea" id="RHEA:13977"/>
        <dbReference type="ChEBI" id="CHEBI:15361"/>
        <dbReference type="ChEBI" id="CHEBI:28938"/>
        <dbReference type="ChEBI" id="CHEBI:35247"/>
        <dbReference type="EC" id="4.3.1.18"/>
    </reaction>
</comment>
<comment type="catalytic activity">
    <reaction evidence="11">
        <text>L-serine = D-serine</text>
        <dbReference type="Rhea" id="RHEA:10980"/>
        <dbReference type="ChEBI" id="CHEBI:33384"/>
        <dbReference type="ChEBI" id="CHEBI:35247"/>
        <dbReference type="EC" id="5.1.1.18"/>
    </reaction>
</comment>
<evidence type="ECO:0000256" key="5">
    <source>
        <dbReference type="ARBA" id="ARBA00023239"/>
    </source>
</evidence>
<dbReference type="Proteomes" id="UP001558652">
    <property type="component" value="Unassembled WGS sequence"/>
</dbReference>
<evidence type="ECO:0000313" key="21">
    <source>
        <dbReference type="Proteomes" id="UP001558652"/>
    </source>
</evidence>
<dbReference type="FunFam" id="3.40.50.1100:FF:000041">
    <property type="entry name" value="Threonine ammonia-lyase, variant"/>
    <property type="match status" value="1"/>
</dbReference>
<evidence type="ECO:0000256" key="16">
    <source>
        <dbReference type="ARBA" id="ARBA00076108"/>
    </source>
</evidence>
<dbReference type="GO" id="GO:0030378">
    <property type="term" value="F:serine racemase activity"/>
    <property type="evidence" value="ECO:0007669"/>
    <property type="project" value="UniProtKB-EC"/>
</dbReference>
<comment type="catalytic activity">
    <reaction evidence="9">
        <text>L-serine = pyruvate + NH4(+)</text>
        <dbReference type="Rhea" id="RHEA:19169"/>
        <dbReference type="ChEBI" id="CHEBI:15361"/>
        <dbReference type="ChEBI" id="CHEBI:28938"/>
        <dbReference type="ChEBI" id="CHEBI:33384"/>
        <dbReference type="EC" id="4.3.1.17"/>
    </reaction>
</comment>
<dbReference type="Pfam" id="PF00291">
    <property type="entry name" value="PALP"/>
    <property type="match status" value="1"/>
</dbReference>
<dbReference type="GO" id="GO:0070178">
    <property type="term" value="P:D-serine metabolic process"/>
    <property type="evidence" value="ECO:0007669"/>
    <property type="project" value="UniProtKB-ARBA"/>
</dbReference>
<dbReference type="CDD" id="cd04886">
    <property type="entry name" value="ACT_ThrD-II-like"/>
    <property type="match status" value="1"/>
</dbReference>
<dbReference type="GO" id="GO:0008721">
    <property type="term" value="F:D-serine ammonia-lyase activity"/>
    <property type="evidence" value="ECO:0007669"/>
    <property type="project" value="UniProtKB-EC"/>
</dbReference>
<evidence type="ECO:0000256" key="3">
    <source>
        <dbReference type="ARBA" id="ARBA00012093"/>
    </source>
</evidence>
<evidence type="ECO:0000256" key="15">
    <source>
        <dbReference type="ARBA" id="ARBA00070760"/>
    </source>
</evidence>
<dbReference type="GO" id="GO:0005524">
    <property type="term" value="F:ATP binding"/>
    <property type="evidence" value="ECO:0007669"/>
    <property type="project" value="UniProtKB-ARBA"/>
</dbReference>
<feature type="domain" description="Tryptophan synthase beta chain-like PALP" evidence="19">
    <location>
        <begin position="4"/>
        <end position="244"/>
    </location>
</feature>
<sequence>MLSEEQKRLGVISASLGNHALALSYHGNRLSIPVTVIMPVVAPIMKIQSCKQQGAEVIVKGDDMKEAKAYATEIAKERGLTYINGYDHPHIIAGQGTLGLEIVEQIKDIDAIIVPVGGGGLIAGVALAVKSLYPSIKIIGVESDRCPSFSEALKAGKPVDIAIKSTLADGLAVPKVGYNAFATAAPLIDKMVIVKEEWIAIAILRLVELEKCVVEGAGASALAAILAGQLDELSGKRVVIPLCGGNIDTTILGRCLERGLAVDGRLLKFCVTVSDRPGGIAELCKLVCKIGVSIKDIVHERAWIASDVFSVQVTVVCETMDRDHANQLRKALTENYSVVTFGDMMYPWPKSLKN</sequence>
<comment type="caution">
    <text evidence="20">The sequence shown here is derived from an EMBL/GenBank/DDBJ whole genome shotgun (WGS) entry which is preliminary data.</text>
</comment>
<evidence type="ECO:0000256" key="12">
    <source>
        <dbReference type="ARBA" id="ARBA00056426"/>
    </source>
</evidence>
<evidence type="ECO:0000256" key="8">
    <source>
        <dbReference type="ARBA" id="ARBA00042605"/>
    </source>
</evidence>
<evidence type="ECO:0000256" key="17">
    <source>
        <dbReference type="ARBA" id="ARBA00081060"/>
    </source>
</evidence>
<dbReference type="Gene3D" id="3.40.50.1100">
    <property type="match status" value="2"/>
</dbReference>
<evidence type="ECO:0000256" key="1">
    <source>
        <dbReference type="ARBA" id="ARBA00001933"/>
    </source>
</evidence>
<dbReference type="AlphaFoldDB" id="A0ABD0YTV0"/>
<proteinExistence type="inferred from homology"/>
<evidence type="ECO:0000256" key="6">
    <source>
        <dbReference type="ARBA" id="ARBA00031418"/>
    </source>
</evidence>
<evidence type="ECO:0000259" key="19">
    <source>
        <dbReference type="Pfam" id="PF00291"/>
    </source>
</evidence>
<keyword evidence="5" id="KW-0456">Lyase</keyword>
<dbReference type="EC" id="4.3.1.18" evidence="13"/>
<accession>A0ABD0YTV0</accession>
<evidence type="ECO:0000256" key="11">
    <source>
        <dbReference type="ARBA" id="ARBA00051769"/>
    </source>
</evidence>
<dbReference type="PANTHER" id="PTHR48078">
    <property type="entry name" value="THREONINE DEHYDRATASE, MITOCHONDRIAL-RELATED"/>
    <property type="match status" value="1"/>
</dbReference>
<evidence type="ECO:0000256" key="13">
    <source>
        <dbReference type="ARBA" id="ARBA00066349"/>
    </source>
</evidence>
<dbReference type="EC" id="5.1.1.18" evidence="14"/>
<dbReference type="EMBL" id="JBFDAA010000008">
    <property type="protein sequence ID" value="KAL1129967.1"/>
    <property type="molecule type" value="Genomic_DNA"/>
</dbReference>
<evidence type="ECO:0000256" key="7">
    <source>
        <dbReference type="ARBA" id="ARBA00041766"/>
    </source>
</evidence>
<comment type="cofactor">
    <cofactor evidence="1">
        <name>pyridoxal 5'-phosphate</name>
        <dbReference type="ChEBI" id="CHEBI:597326"/>
    </cofactor>
</comment>